<dbReference type="Gene3D" id="1.10.3720.10">
    <property type="entry name" value="MetI-like"/>
    <property type="match status" value="1"/>
</dbReference>
<keyword evidence="11" id="KW-1185">Reference proteome</keyword>
<evidence type="ECO:0000256" key="8">
    <source>
        <dbReference type="RuleBase" id="RU363032"/>
    </source>
</evidence>
<protein>
    <recommendedName>
        <fullName evidence="9">ABC transmembrane type-1 domain-containing protein</fullName>
    </recommendedName>
</protein>
<dbReference type="PANTHER" id="PTHR42929:SF1">
    <property type="entry name" value="INNER MEMBRANE ABC TRANSPORTER PERMEASE PROTEIN YDCU-RELATED"/>
    <property type="match status" value="1"/>
</dbReference>
<feature type="transmembrane region" description="Helical" evidence="8">
    <location>
        <begin position="12"/>
        <end position="36"/>
    </location>
</feature>
<keyword evidence="7 8" id="KW-0472">Membrane</keyword>
<feature type="transmembrane region" description="Helical" evidence="8">
    <location>
        <begin position="68"/>
        <end position="91"/>
    </location>
</feature>
<evidence type="ECO:0000313" key="10">
    <source>
        <dbReference type="EMBL" id="KEZ84899.1"/>
    </source>
</evidence>
<feature type="transmembrane region" description="Helical" evidence="8">
    <location>
        <begin position="103"/>
        <end position="123"/>
    </location>
</feature>
<dbReference type="Pfam" id="PF00528">
    <property type="entry name" value="BPD_transp_1"/>
    <property type="match status" value="1"/>
</dbReference>
<dbReference type="AlphaFoldDB" id="A0A084J7G5"/>
<dbReference type="GO" id="GO:0055085">
    <property type="term" value="P:transmembrane transport"/>
    <property type="evidence" value="ECO:0007669"/>
    <property type="project" value="InterPro"/>
</dbReference>
<dbReference type="InterPro" id="IPR000515">
    <property type="entry name" value="MetI-like"/>
</dbReference>
<evidence type="ECO:0000256" key="5">
    <source>
        <dbReference type="ARBA" id="ARBA00022692"/>
    </source>
</evidence>
<gene>
    <name evidence="10" type="ORF">IO99_17705</name>
</gene>
<evidence type="ECO:0000256" key="3">
    <source>
        <dbReference type="ARBA" id="ARBA00022448"/>
    </source>
</evidence>
<accession>A0A084J7G5</accession>
<reference evidence="10 11" key="1">
    <citation type="submission" date="2014-07" db="EMBL/GenBank/DDBJ databases">
        <title>Draft genome of Clostridium sulfidigenes 113A isolated from sediments associated with methane hydrate from Krishna Godavari basin.</title>
        <authorList>
            <person name="Honkalas V.S."/>
            <person name="Dabir A.P."/>
            <person name="Arora P."/>
            <person name="Dhakephalkar P.K."/>
        </authorList>
    </citation>
    <scope>NUCLEOTIDE SEQUENCE [LARGE SCALE GENOMIC DNA]</scope>
    <source>
        <strain evidence="10 11">113A</strain>
    </source>
</reference>
<dbReference type="InterPro" id="IPR035906">
    <property type="entry name" value="MetI-like_sf"/>
</dbReference>
<keyword evidence="3 8" id="KW-0813">Transport</keyword>
<feature type="transmembrane region" description="Helical" evidence="8">
    <location>
        <begin position="155"/>
        <end position="176"/>
    </location>
</feature>
<evidence type="ECO:0000256" key="2">
    <source>
        <dbReference type="ARBA" id="ARBA00007069"/>
    </source>
</evidence>
<keyword evidence="5 8" id="KW-0812">Transmembrane</keyword>
<evidence type="ECO:0000259" key="9">
    <source>
        <dbReference type="PROSITE" id="PS50928"/>
    </source>
</evidence>
<dbReference type="PROSITE" id="PS50928">
    <property type="entry name" value="ABC_TM1"/>
    <property type="match status" value="1"/>
</dbReference>
<name>A0A084J7G5_9CLOT</name>
<evidence type="ECO:0000256" key="6">
    <source>
        <dbReference type="ARBA" id="ARBA00022989"/>
    </source>
</evidence>
<keyword evidence="4" id="KW-1003">Cell membrane</keyword>
<evidence type="ECO:0000256" key="4">
    <source>
        <dbReference type="ARBA" id="ARBA00022475"/>
    </source>
</evidence>
<comment type="subcellular location">
    <subcellularLocation>
        <location evidence="1 8">Cell membrane</location>
        <topology evidence="1 8">Multi-pass membrane protein</topology>
    </subcellularLocation>
</comment>
<feature type="transmembrane region" description="Helical" evidence="8">
    <location>
        <begin position="196"/>
        <end position="219"/>
    </location>
</feature>
<feature type="domain" description="ABC transmembrane type-1" evidence="9">
    <location>
        <begin position="68"/>
        <end position="275"/>
    </location>
</feature>
<evidence type="ECO:0000313" key="11">
    <source>
        <dbReference type="Proteomes" id="UP000028542"/>
    </source>
</evidence>
<comment type="caution">
    <text evidence="10">The sequence shown here is derived from an EMBL/GenBank/DDBJ whole genome shotgun (WGS) entry which is preliminary data.</text>
</comment>
<evidence type="ECO:0000256" key="7">
    <source>
        <dbReference type="ARBA" id="ARBA00023136"/>
    </source>
</evidence>
<feature type="transmembrane region" description="Helical" evidence="8">
    <location>
        <begin position="255"/>
        <end position="276"/>
    </location>
</feature>
<dbReference type="eggNOG" id="COG1176">
    <property type="taxonomic scope" value="Bacteria"/>
</dbReference>
<evidence type="ECO:0000256" key="1">
    <source>
        <dbReference type="ARBA" id="ARBA00004651"/>
    </source>
</evidence>
<keyword evidence="6 8" id="KW-1133">Transmembrane helix</keyword>
<dbReference type="EMBL" id="JPMD01000053">
    <property type="protein sequence ID" value="KEZ84899.1"/>
    <property type="molecule type" value="Genomic_DNA"/>
</dbReference>
<sequence>MINNKQRQKVIGGLMIIPSLSVIVVITMFVIINTFMESLGYIPELSFNNFTFKYYKELFSDPVFLNSLYYSFKISLVSSVIATVLGSYLGYYISKSRNKFINVLYRLPILLSYVAAAVLIYTTYSDKGLLFHIISLLGFSNININLIFNSKGIAVILLNIFKGMPFIAFSVVPIFMKVNKNYRFIAQNLGCTRFQYIIKILLPLAKRAIFTSFLVIFNFNMFTYEGFYYLGPSNPISIGVYAYKTYLNADLSNRIYGMAINMIMIIISLILCVLYYKMIKDNRQEEVRE</sequence>
<proteinExistence type="inferred from homology"/>
<dbReference type="GO" id="GO:0005886">
    <property type="term" value="C:plasma membrane"/>
    <property type="evidence" value="ECO:0007669"/>
    <property type="project" value="UniProtKB-SubCell"/>
</dbReference>
<comment type="similarity">
    <text evidence="2">Belongs to the binding-protein-dependent transport system permease family. CysTW subfamily.</text>
</comment>
<dbReference type="PANTHER" id="PTHR42929">
    <property type="entry name" value="INNER MEMBRANE ABC TRANSPORTER PERMEASE PROTEIN YDCU-RELATED-RELATED"/>
    <property type="match status" value="1"/>
</dbReference>
<dbReference type="SUPFAM" id="SSF161098">
    <property type="entry name" value="MetI-like"/>
    <property type="match status" value="1"/>
</dbReference>
<dbReference type="RefSeq" id="WP_035135570.1">
    <property type="nucleotide sequence ID" value="NZ_JPMD01000053.1"/>
</dbReference>
<dbReference type="CDD" id="cd06261">
    <property type="entry name" value="TM_PBP2"/>
    <property type="match status" value="1"/>
</dbReference>
<dbReference type="Proteomes" id="UP000028542">
    <property type="component" value="Unassembled WGS sequence"/>
</dbReference>
<organism evidence="10 11">
    <name type="scientific">Clostridium sulfidigenes</name>
    <dbReference type="NCBI Taxonomy" id="318464"/>
    <lineage>
        <taxon>Bacteria</taxon>
        <taxon>Bacillati</taxon>
        <taxon>Bacillota</taxon>
        <taxon>Clostridia</taxon>
        <taxon>Eubacteriales</taxon>
        <taxon>Clostridiaceae</taxon>
        <taxon>Clostridium</taxon>
    </lineage>
</organism>
<dbReference type="STRING" id="318464.IO99_17705"/>